<protein>
    <submittedName>
        <fullName evidence="1">Uncharacterized protein</fullName>
    </submittedName>
</protein>
<sequence>MKFRRPAQQVVAILFFVGCCWFLAQNFLVATKISCPNPNEDVLVCGLGDCEPSTSVNEADFLICAGKFRGCECVPPAVKIPPPSWPTSNSLHCSTRRHEPGVDTAHLLEHVSEFSQQYEYLGGLGDLWRTYPSKPERRWLSRAPQVDYVELSWRNRRDVNCEKDEKQIFWDLFNSPDCRPDNRTLSINGTLSTPCGDASYKLVSYDWPNVEPARSKELSPMKKTDWEHGGGSFYDGFCSQWKPGSALTKTIDFNGQELHPRRSLYLEQNVDLKYRPKYYEGQCDTTCTEAMHILKASFDENWTQEDAAASYMAKSAGYETRCGHFSYRIRDQKEDLVMLAAKCHGSRMMGYPQRTPYETRDELVRAVSERVTGQTLHEGEEKIVYASDTLVPDTALVVVARWEKNCKLETGETQMRLDTPIPGERVTTCEEVLQETYRCPNLLGVSIQVGCTVWEVRKVLKKG</sequence>
<evidence type="ECO:0000313" key="1">
    <source>
        <dbReference type="EMBL" id="KAH6891386.1"/>
    </source>
</evidence>
<name>A0A9P9ATR6_9HYPO</name>
<dbReference type="PROSITE" id="PS51257">
    <property type="entry name" value="PROKAR_LIPOPROTEIN"/>
    <property type="match status" value="1"/>
</dbReference>
<dbReference type="EMBL" id="JAGPYM010000008">
    <property type="protein sequence ID" value="KAH6891386.1"/>
    <property type="molecule type" value="Genomic_DNA"/>
</dbReference>
<keyword evidence="2" id="KW-1185">Reference proteome</keyword>
<reference evidence="1 2" key="1">
    <citation type="journal article" date="2021" name="Nat. Commun.">
        <title>Genetic determinants of endophytism in the Arabidopsis root mycobiome.</title>
        <authorList>
            <person name="Mesny F."/>
            <person name="Miyauchi S."/>
            <person name="Thiergart T."/>
            <person name="Pickel B."/>
            <person name="Atanasova L."/>
            <person name="Karlsson M."/>
            <person name="Huettel B."/>
            <person name="Barry K.W."/>
            <person name="Haridas S."/>
            <person name="Chen C."/>
            <person name="Bauer D."/>
            <person name="Andreopoulos W."/>
            <person name="Pangilinan J."/>
            <person name="LaButti K."/>
            <person name="Riley R."/>
            <person name="Lipzen A."/>
            <person name="Clum A."/>
            <person name="Drula E."/>
            <person name="Henrissat B."/>
            <person name="Kohler A."/>
            <person name="Grigoriev I.V."/>
            <person name="Martin F.M."/>
            <person name="Hacquard S."/>
        </authorList>
    </citation>
    <scope>NUCLEOTIDE SEQUENCE [LARGE SCALE GENOMIC DNA]</scope>
    <source>
        <strain evidence="1 2">MPI-CAGE-CH-0241</strain>
    </source>
</reference>
<dbReference type="AlphaFoldDB" id="A0A9P9ATR6"/>
<accession>A0A9P9ATR6</accession>
<evidence type="ECO:0000313" key="2">
    <source>
        <dbReference type="Proteomes" id="UP000777438"/>
    </source>
</evidence>
<organism evidence="1 2">
    <name type="scientific">Thelonectria olida</name>
    <dbReference type="NCBI Taxonomy" id="1576542"/>
    <lineage>
        <taxon>Eukaryota</taxon>
        <taxon>Fungi</taxon>
        <taxon>Dikarya</taxon>
        <taxon>Ascomycota</taxon>
        <taxon>Pezizomycotina</taxon>
        <taxon>Sordariomycetes</taxon>
        <taxon>Hypocreomycetidae</taxon>
        <taxon>Hypocreales</taxon>
        <taxon>Nectriaceae</taxon>
        <taxon>Thelonectria</taxon>
    </lineage>
</organism>
<gene>
    <name evidence="1" type="ORF">B0T10DRAFT_560628</name>
</gene>
<dbReference type="Proteomes" id="UP000777438">
    <property type="component" value="Unassembled WGS sequence"/>
</dbReference>
<comment type="caution">
    <text evidence="1">The sequence shown here is derived from an EMBL/GenBank/DDBJ whole genome shotgun (WGS) entry which is preliminary data.</text>
</comment>
<proteinExistence type="predicted"/>